<reference evidence="1" key="1">
    <citation type="journal article" date="2017" name="Science">
        <title>Giant viruses with an expanded complement of translation system components.</title>
        <authorList>
            <person name="Schulz F."/>
            <person name="Yutin N."/>
            <person name="Ivanova N.N."/>
            <person name="Ortega D.R."/>
            <person name="Lee T.K."/>
            <person name="Vierheilig J."/>
            <person name="Daims H."/>
            <person name="Horn M."/>
            <person name="Wagner M."/>
            <person name="Jensen G.J."/>
            <person name="Kyrpides N.C."/>
            <person name="Koonin E.V."/>
            <person name="Woyke T."/>
        </authorList>
    </citation>
    <scope>NUCLEOTIDE SEQUENCE</scope>
    <source>
        <strain evidence="1">HKV1</strain>
    </source>
</reference>
<accession>A0A1V0SGS2</accession>
<dbReference type="EMBL" id="KY684105">
    <property type="protein sequence ID" value="ARF10838.1"/>
    <property type="molecule type" value="Genomic_DNA"/>
</dbReference>
<protein>
    <submittedName>
        <fullName evidence="1">Uncharacterized protein</fullName>
    </submittedName>
</protein>
<gene>
    <name evidence="1" type="ORF">Hokovirus_3_111</name>
</gene>
<name>A0A1V0SGS2_9VIRU</name>
<proteinExistence type="predicted"/>
<sequence>MTKIFRNNKITIIISIIAIANIIKYRRKILNLLTTKLGNFYDYLIKKNFDYITYDNLSTYEDKKQTSYYEDDRQTIYDDDERQTSYYDYNNNDV</sequence>
<organism evidence="1">
    <name type="scientific">Hokovirus HKV1</name>
    <dbReference type="NCBI Taxonomy" id="1977638"/>
    <lineage>
        <taxon>Viruses</taxon>
        <taxon>Varidnaviria</taxon>
        <taxon>Bamfordvirae</taxon>
        <taxon>Nucleocytoviricota</taxon>
        <taxon>Megaviricetes</taxon>
        <taxon>Imitervirales</taxon>
        <taxon>Mimiviridae</taxon>
        <taxon>Klosneuvirinae</taxon>
        <taxon>Hokovirus</taxon>
    </lineage>
</organism>
<evidence type="ECO:0000313" key="1">
    <source>
        <dbReference type="EMBL" id="ARF10838.1"/>
    </source>
</evidence>